<evidence type="ECO:0000313" key="2">
    <source>
        <dbReference type="Proteomes" id="UP001178508"/>
    </source>
</evidence>
<reference evidence="1" key="1">
    <citation type="submission" date="2023-08" db="EMBL/GenBank/DDBJ databases">
        <authorList>
            <person name="Alioto T."/>
            <person name="Alioto T."/>
            <person name="Gomez Garrido J."/>
        </authorList>
    </citation>
    <scope>NUCLEOTIDE SEQUENCE</scope>
</reference>
<evidence type="ECO:0000313" key="1">
    <source>
        <dbReference type="EMBL" id="CAJ1064901.1"/>
    </source>
</evidence>
<protein>
    <submittedName>
        <fullName evidence="1">Uncharacterized protein</fullName>
    </submittedName>
</protein>
<gene>
    <name evidence="1" type="ORF">XNOV1_A026944</name>
</gene>
<keyword evidence="2" id="KW-1185">Reference proteome</keyword>
<proteinExistence type="predicted"/>
<dbReference type="Proteomes" id="UP001178508">
    <property type="component" value="Chromosome 10"/>
</dbReference>
<dbReference type="AlphaFoldDB" id="A0AAV1FVA2"/>
<name>A0AAV1FVA2_XYRNO</name>
<sequence>MVHTFPEVPRVFKTSFRLSLSVRKTPPLLQASKCTHLTSDPDNKSHVWTDMISLFSGAAAVREDREDREEGRTQTEDQVETLLQLRHTLTVAVAVLGHRRSEIFIFLDMQTWSREGRSCTPAESRRQGRTCCSSPEISLTNRLHSQKQPGGKTLTNGSLLQRAEETFQLLMFVN</sequence>
<accession>A0AAV1FVA2</accession>
<dbReference type="EMBL" id="OY660873">
    <property type="protein sequence ID" value="CAJ1064901.1"/>
    <property type="molecule type" value="Genomic_DNA"/>
</dbReference>
<organism evidence="1 2">
    <name type="scientific">Xyrichtys novacula</name>
    <name type="common">Pearly razorfish</name>
    <name type="synonym">Hemipteronotus novacula</name>
    <dbReference type="NCBI Taxonomy" id="13765"/>
    <lineage>
        <taxon>Eukaryota</taxon>
        <taxon>Metazoa</taxon>
        <taxon>Chordata</taxon>
        <taxon>Craniata</taxon>
        <taxon>Vertebrata</taxon>
        <taxon>Euteleostomi</taxon>
        <taxon>Actinopterygii</taxon>
        <taxon>Neopterygii</taxon>
        <taxon>Teleostei</taxon>
        <taxon>Neoteleostei</taxon>
        <taxon>Acanthomorphata</taxon>
        <taxon>Eupercaria</taxon>
        <taxon>Labriformes</taxon>
        <taxon>Labridae</taxon>
        <taxon>Xyrichtys</taxon>
    </lineage>
</organism>